<dbReference type="EMBL" id="OOIL02000990">
    <property type="protein sequence ID" value="VFQ71073.1"/>
    <property type="molecule type" value="Genomic_DNA"/>
</dbReference>
<dbReference type="Proteomes" id="UP000595140">
    <property type="component" value="Unassembled WGS sequence"/>
</dbReference>
<feature type="compositionally biased region" description="Polar residues" evidence="1">
    <location>
        <begin position="23"/>
        <end position="38"/>
    </location>
</feature>
<proteinExistence type="predicted"/>
<protein>
    <submittedName>
        <fullName evidence="2">Uncharacterized protein</fullName>
    </submittedName>
</protein>
<evidence type="ECO:0000313" key="2">
    <source>
        <dbReference type="EMBL" id="VFQ71073.1"/>
    </source>
</evidence>
<feature type="compositionally biased region" description="Basic and acidic residues" evidence="1">
    <location>
        <begin position="1"/>
        <end position="21"/>
    </location>
</feature>
<gene>
    <name evidence="2" type="ORF">CCAM_LOCUS12849</name>
</gene>
<reference evidence="2 3" key="1">
    <citation type="submission" date="2018-04" db="EMBL/GenBank/DDBJ databases">
        <authorList>
            <person name="Vogel A."/>
        </authorList>
    </citation>
    <scope>NUCLEOTIDE SEQUENCE [LARGE SCALE GENOMIC DNA]</scope>
</reference>
<keyword evidence="3" id="KW-1185">Reference proteome</keyword>
<sequence>MSQAPDHEHAGPQGEQEHVSMHTEASSFTPQQQVSEPQVLQPIDAPQAIPIFQPQLAANMLNLLQHA</sequence>
<name>A0A484L430_9ASTE</name>
<dbReference type="AlphaFoldDB" id="A0A484L430"/>
<feature type="region of interest" description="Disordered" evidence="1">
    <location>
        <begin position="1"/>
        <end position="41"/>
    </location>
</feature>
<organism evidence="2 3">
    <name type="scientific">Cuscuta campestris</name>
    <dbReference type="NCBI Taxonomy" id="132261"/>
    <lineage>
        <taxon>Eukaryota</taxon>
        <taxon>Viridiplantae</taxon>
        <taxon>Streptophyta</taxon>
        <taxon>Embryophyta</taxon>
        <taxon>Tracheophyta</taxon>
        <taxon>Spermatophyta</taxon>
        <taxon>Magnoliopsida</taxon>
        <taxon>eudicotyledons</taxon>
        <taxon>Gunneridae</taxon>
        <taxon>Pentapetalae</taxon>
        <taxon>asterids</taxon>
        <taxon>lamiids</taxon>
        <taxon>Solanales</taxon>
        <taxon>Convolvulaceae</taxon>
        <taxon>Cuscuteae</taxon>
        <taxon>Cuscuta</taxon>
        <taxon>Cuscuta subgen. Grammica</taxon>
        <taxon>Cuscuta sect. Cleistogrammica</taxon>
    </lineage>
</organism>
<evidence type="ECO:0000313" key="3">
    <source>
        <dbReference type="Proteomes" id="UP000595140"/>
    </source>
</evidence>
<accession>A0A484L430</accession>
<evidence type="ECO:0000256" key="1">
    <source>
        <dbReference type="SAM" id="MobiDB-lite"/>
    </source>
</evidence>